<dbReference type="Proteomes" id="UP000789525">
    <property type="component" value="Unassembled WGS sequence"/>
</dbReference>
<comment type="caution">
    <text evidence="1">The sequence shown here is derived from an EMBL/GenBank/DDBJ whole genome shotgun (WGS) entry which is preliminary data.</text>
</comment>
<name>A0ACA9Q3G3_9GLOM</name>
<evidence type="ECO:0000313" key="1">
    <source>
        <dbReference type="EMBL" id="CAG8731653.1"/>
    </source>
</evidence>
<keyword evidence="2" id="KW-1185">Reference proteome</keyword>
<sequence>MCPYIWLLVALAGSVTLSAIPSMAIECSSLPDNVGPLYFPLSNCSTQSHGDVPVAESWGLAITLGDPPQELCVVPSMFTNGTFVPTVEVCANDKQISFETCTSRRGGLLDADLSGAQFGPIPTNDLPPDYNWLAIHPNNN</sequence>
<proteinExistence type="predicted"/>
<accession>A0ACA9Q3G3</accession>
<evidence type="ECO:0000313" key="2">
    <source>
        <dbReference type="Proteomes" id="UP000789525"/>
    </source>
</evidence>
<gene>
    <name evidence="1" type="ORF">ACOLOM_LOCUS11679</name>
</gene>
<reference evidence="1" key="1">
    <citation type="submission" date="2021-06" db="EMBL/GenBank/DDBJ databases">
        <authorList>
            <person name="Kallberg Y."/>
            <person name="Tangrot J."/>
            <person name="Rosling A."/>
        </authorList>
    </citation>
    <scope>NUCLEOTIDE SEQUENCE</scope>
    <source>
        <strain evidence="1">CL356</strain>
    </source>
</reference>
<feature type="non-terminal residue" evidence="1">
    <location>
        <position position="140"/>
    </location>
</feature>
<organism evidence="1 2">
    <name type="scientific">Acaulospora colombiana</name>
    <dbReference type="NCBI Taxonomy" id="27376"/>
    <lineage>
        <taxon>Eukaryota</taxon>
        <taxon>Fungi</taxon>
        <taxon>Fungi incertae sedis</taxon>
        <taxon>Mucoromycota</taxon>
        <taxon>Glomeromycotina</taxon>
        <taxon>Glomeromycetes</taxon>
        <taxon>Diversisporales</taxon>
        <taxon>Acaulosporaceae</taxon>
        <taxon>Acaulospora</taxon>
    </lineage>
</organism>
<protein>
    <submittedName>
        <fullName evidence="1">7448_t:CDS:1</fullName>
    </submittedName>
</protein>
<dbReference type="EMBL" id="CAJVPT010043123">
    <property type="protein sequence ID" value="CAG8731653.1"/>
    <property type="molecule type" value="Genomic_DNA"/>
</dbReference>